<dbReference type="InterPro" id="IPR051791">
    <property type="entry name" value="Pra-immunoreactive"/>
</dbReference>
<comment type="subcellular location">
    <subcellularLocation>
        <location evidence="1">Cell membrane</location>
        <topology evidence="1">Multi-pass membrane protein</topology>
    </subcellularLocation>
</comment>
<organism evidence="8 9">
    <name type="scientific">Litchfieldella anticariensis (strain DSM 16096 / CECT 5854 / CIP 108499 / LMG 22089 / FP35)</name>
    <name type="common">Halomonas anticariensis</name>
    <dbReference type="NCBI Taxonomy" id="1121939"/>
    <lineage>
        <taxon>Bacteria</taxon>
        <taxon>Pseudomonadati</taxon>
        <taxon>Pseudomonadota</taxon>
        <taxon>Gammaproteobacteria</taxon>
        <taxon>Oceanospirillales</taxon>
        <taxon>Halomonadaceae</taxon>
        <taxon>Litchfieldella</taxon>
    </lineage>
</organism>
<feature type="transmembrane region" description="Helical" evidence="6">
    <location>
        <begin position="101"/>
        <end position="121"/>
    </location>
</feature>
<dbReference type="Pfam" id="PF06271">
    <property type="entry name" value="RDD"/>
    <property type="match status" value="1"/>
</dbReference>
<name>S2L2N8_LITA3</name>
<dbReference type="eggNOG" id="COG1714">
    <property type="taxonomic scope" value="Bacteria"/>
</dbReference>
<dbReference type="STRING" id="1121939.L861_20115"/>
<evidence type="ECO:0000259" key="7">
    <source>
        <dbReference type="Pfam" id="PF06271"/>
    </source>
</evidence>
<evidence type="ECO:0000256" key="2">
    <source>
        <dbReference type="ARBA" id="ARBA00022475"/>
    </source>
</evidence>
<dbReference type="AlphaFoldDB" id="S2L2N8"/>
<dbReference type="PATRIC" id="fig|1121939.11.peg.2616"/>
<keyword evidence="5 6" id="KW-0472">Membrane</keyword>
<dbReference type="Proteomes" id="UP000014463">
    <property type="component" value="Unassembled WGS sequence"/>
</dbReference>
<proteinExistence type="predicted"/>
<dbReference type="EMBL" id="ASTJ01000029">
    <property type="protein sequence ID" value="EPC01959.1"/>
    <property type="molecule type" value="Genomic_DNA"/>
</dbReference>
<feature type="domain" description="RDD" evidence="7">
    <location>
        <begin position="14"/>
        <end position="136"/>
    </location>
</feature>
<evidence type="ECO:0000256" key="6">
    <source>
        <dbReference type="SAM" id="Phobius"/>
    </source>
</evidence>
<comment type="caution">
    <text evidence="8">The sequence shown here is derived from an EMBL/GenBank/DDBJ whole genome shotgun (WGS) entry which is preliminary data.</text>
</comment>
<evidence type="ECO:0000256" key="1">
    <source>
        <dbReference type="ARBA" id="ARBA00004651"/>
    </source>
</evidence>
<evidence type="ECO:0000256" key="4">
    <source>
        <dbReference type="ARBA" id="ARBA00022989"/>
    </source>
</evidence>
<evidence type="ECO:0000313" key="9">
    <source>
        <dbReference type="Proteomes" id="UP000014463"/>
    </source>
</evidence>
<dbReference type="InterPro" id="IPR010432">
    <property type="entry name" value="RDD"/>
</dbReference>
<dbReference type="PANTHER" id="PTHR36115:SF10">
    <property type="entry name" value="RDD DOMAIN-CONTAINING PROTEIN"/>
    <property type="match status" value="1"/>
</dbReference>
<dbReference type="PANTHER" id="PTHR36115">
    <property type="entry name" value="PROLINE-RICH ANTIGEN HOMOLOG-RELATED"/>
    <property type="match status" value="1"/>
</dbReference>
<reference evidence="8 9" key="1">
    <citation type="journal article" date="2013" name="Genome Announc.">
        <title>Draft genome sequence of the moderately halophilic gammaproteobacterium Halomonas anticariensis FP35.</title>
        <authorList>
            <person name="Tahrioui A."/>
            <person name="Quesada E."/>
            <person name="Llamas I."/>
        </authorList>
    </citation>
    <scope>NUCLEOTIDE SEQUENCE [LARGE SCALE GENOMIC DNA]</scope>
    <source>
        <strain evidence="9">DSM 16096 / CECT 5854 / LMG 22089 / FP35</strain>
    </source>
</reference>
<dbReference type="GO" id="GO:0005886">
    <property type="term" value="C:plasma membrane"/>
    <property type="evidence" value="ECO:0007669"/>
    <property type="project" value="UniProtKB-SubCell"/>
</dbReference>
<keyword evidence="9" id="KW-1185">Reference proteome</keyword>
<evidence type="ECO:0000256" key="3">
    <source>
        <dbReference type="ARBA" id="ARBA00022692"/>
    </source>
</evidence>
<accession>S2L2N8</accession>
<dbReference type="RefSeq" id="WP_016417130.1">
    <property type="nucleotide sequence ID" value="NZ_AUAB01000012.1"/>
</dbReference>
<feature type="transmembrane region" description="Helical" evidence="6">
    <location>
        <begin position="20"/>
        <end position="42"/>
    </location>
</feature>
<sequence length="153" mass="17501">MRRRFTELDSTWPAGLIRRLAAMVYDLFLIVAIWMLMGFIAVALNRGEANETPLFHSLLFVATFAFFAFFWMRGGMTLGMQAWRLRVQTTDGMSITLVQSLLRFLAACASLAALGLGYWWILFDAEKRSWSDIVSNTQVVVLPKPERNTNKKK</sequence>
<evidence type="ECO:0000313" key="8">
    <source>
        <dbReference type="EMBL" id="EPC01959.1"/>
    </source>
</evidence>
<keyword evidence="4 6" id="KW-1133">Transmembrane helix</keyword>
<evidence type="ECO:0000256" key="5">
    <source>
        <dbReference type="ARBA" id="ARBA00023136"/>
    </source>
</evidence>
<protein>
    <recommendedName>
        <fullName evidence="7">RDD domain-containing protein</fullName>
    </recommendedName>
</protein>
<keyword evidence="2" id="KW-1003">Cell membrane</keyword>
<gene>
    <name evidence="8" type="ORF">L861_20115</name>
</gene>
<feature type="transmembrane region" description="Helical" evidence="6">
    <location>
        <begin position="54"/>
        <end position="72"/>
    </location>
</feature>
<dbReference type="OrthoDB" id="9793824at2"/>
<keyword evidence="3 6" id="KW-0812">Transmembrane</keyword>